<dbReference type="InterPro" id="IPR032675">
    <property type="entry name" value="LRR_dom_sf"/>
</dbReference>
<proteinExistence type="predicted"/>
<reference evidence="1" key="1">
    <citation type="submission" date="2022-01" db="EMBL/GenBank/DDBJ databases">
        <authorList>
            <person name="King R."/>
        </authorList>
    </citation>
    <scope>NUCLEOTIDE SEQUENCE</scope>
</reference>
<dbReference type="Gene3D" id="3.80.10.10">
    <property type="entry name" value="Ribonuclease Inhibitor"/>
    <property type="match status" value="2"/>
</dbReference>
<evidence type="ECO:0008006" key="3">
    <source>
        <dbReference type="Google" id="ProtNLM"/>
    </source>
</evidence>
<dbReference type="EMBL" id="OU892278">
    <property type="protein sequence ID" value="CAG9764568.1"/>
    <property type="molecule type" value="Genomic_DNA"/>
</dbReference>
<gene>
    <name evidence="1" type="ORF">CEUTPL_LOCUS5205</name>
</gene>
<evidence type="ECO:0000313" key="1">
    <source>
        <dbReference type="EMBL" id="CAG9764568.1"/>
    </source>
</evidence>
<dbReference type="InterPro" id="IPR036047">
    <property type="entry name" value="F-box-like_dom_sf"/>
</dbReference>
<evidence type="ECO:0000313" key="2">
    <source>
        <dbReference type="Proteomes" id="UP001152799"/>
    </source>
</evidence>
<dbReference type="SUPFAM" id="SSF81383">
    <property type="entry name" value="F-box domain"/>
    <property type="match status" value="1"/>
</dbReference>
<accession>A0A9N9MPS5</accession>
<keyword evidence="2" id="KW-1185">Reference proteome</keyword>
<protein>
    <recommendedName>
        <fullName evidence="3">F-box domain-containing protein</fullName>
    </recommendedName>
</protein>
<dbReference type="OrthoDB" id="6705608at2759"/>
<dbReference type="AlphaFoldDB" id="A0A9N9MPS5"/>
<sequence>MAAINGIYMPLEIWENIFSYISSSDVINFCRASPEFMYFLKQRNIVKTFDVSEDYYFIDNDLGDFIELNVSFEYIKALNINKLYWIPLDDLRKIVKSLKNLEELYALNTKLSLRAKDVVVYSKLKTLAITIDGNQFIQNVDPTIYKNNLYLLRKLCINFTHKNLKGNPIFHRLFSELYALKELWICDLDDSDHALKYDIIVAQMKFLEKLVIKSSVNIPFLDYKPFGLAKYFESRRFRSIIMKYEHLDMDKIIPLKYVSIFQPFETDLEAAWQVLHTYKSEMPYDPDIHRQVYFTKQIKTAKFRELNFYHHKCFCTQDYIKATFDFLRAPNSRDLKKLSVKSCVLQRYPIPKGQHDLSNLTRKYPISEVIKNCQSLTTLELMQCASCNITILDGYPLLCGWKNLERFTIEVPSHLHGKFLVDLLQTCKRLKFLRIISHNTNEQLNRYLYQGLRYASNLEDFSFENKHINLPALFYSLLENQSFKLRRIYICCDNSDAEQLRPMEDFLLINRQLLFLCIVLYEKSRSYINRMQMAMNNYIEKNTEDLSPTRSPHKTRSSHKFFFAKNSRLTKFYQVPEVHRELFNYDTEVSGVDFYEFR</sequence>
<organism evidence="1 2">
    <name type="scientific">Ceutorhynchus assimilis</name>
    <name type="common">cabbage seed weevil</name>
    <dbReference type="NCBI Taxonomy" id="467358"/>
    <lineage>
        <taxon>Eukaryota</taxon>
        <taxon>Metazoa</taxon>
        <taxon>Ecdysozoa</taxon>
        <taxon>Arthropoda</taxon>
        <taxon>Hexapoda</taxon>
        <taxon>Insecta</taxon>
        <taxon>Pterygota</taxon>
        <taxon>Neoptera</taxon>
        <taxon>Endopterygota</taxon>
        <taxon>Coleoptera</taxon>
        <taxon>Polyphaga</taxon>
        <taxon>Cucujiformia</taxon>
        <taxon>Curculionidae</taxon>
        <taxon>Ceutorhynchinae</taxon>
        <taxon>Ceutorhynchus</taxon>
    </lineage>
</organism>
<dbReference type="SUPFAM" id="SSF52058">
    <property type="entry name" value="L domain-like"/>
    <property type="match status" value="1"/>
</dbReference>
<dbReference type="Proteomes" id="UP001152799">
    <property type="component" value="Chromosome 2"/>
</dbReference>
<name>A0A9N9MPS5_9CUCU</name>